<evidence type="ECO:0000256" key="1">
    <source>
        <dbReference type="SAM" id="Phobius"/>
    </source>
</evidence>
<dbReference type="Proteomes" id="UP000613512">
    <property type="component" value="Unassembled WGS sequence"/>
</dbReference>
<proteinExistence type="predicted"/>
<organism evidence="2 3">
    <name type="scientific">Ornithinibacillus halotolerans</name>
    <dbReference type="NCBI Taxonomy" id="1274357"/>
    <lineage>
        <taxon>Bacteria</taxon>
        <taxon>Bacillati</taxon>
        <taxon>Bacillota</taxon>
        <taxon>Bacilli</taxon>
        <taxon>Bacillales</taxon>
        <taxon>Bacillaceae</taxon>
        <taxon>Ornithinibacillus</taxon>
    </lineage>
</organism>
<evidence type="ECO:0000313" key="3">
    <source>
        <dbReference type="Proteomes" id="UP000613512"/>
    </source>
</evidence>
<reference evidence="2" key="2">
    <citation type="submission" date="2020-09" db="EMBL/GenBank/DDBJ databases">
        <authorList>
            <person name="Sun Q."/>
            <person name="Zhou Y."/>
        </authorList>
    </citation>
    <scope>NUCLEOTIDE SEQUENCE</scope>
    <source>
        <strain evidence="2">CGMCC 1.12408</strain>
    </source>
</reference>
<sequence>MRKWVYGILSVIGFLALFLIDMTMVVPFASNQLIASGIVFVFYLYLTYLIVFRKIF</sequence>
<reference evidence="2" key="1">
    <citation type="journal article" date="2014" name="Int. J. Syst. Evol. Microbiol.">
        <title>Complete genome sequence of Corynebacterium casei LMG S-19264T (=DSM 44701T), isolated from a smear-ripened cheese.</title>
        <authorList>
            <consortium name="US DOE Joint Genome Institute (JGI-PGF)"/>
            <person name="Walter F."/>
            <person name="Albersmeier A."/>
            <person name="Kalinowski J."/>
            <person name="Ruckert C."/>
        </authorList>
    </citation>
    <scope>NUCLEOTIDE SEQUENCE</scope>
    <source>
        <strain evidence="2">CGMCC 1.12408</strain>
    </source>
</reference>
<dbReference type="EMBL" id="BMEY01000001">
    <property type="protein sequence ID" value="GGA60358.1"/>
    <property type="molecule type" value="Genomic_DNA"/>
</dbReference>
<dbReference type="RefSeq" id="WP_188382671.1">
    <property type="nucleotide sequence ID" value="NZ_BMEY01000001.1"/>
</dbReference>
<feature type="transmembrane region" description="Helical" evidence="1">
    <location>
        <begin position="33"/>
        <end position="52"/>
    </location>
</feature>
<feature type="transmembrane region" description="Helical" evidence="1">
    <location>
        <begin position="7"/>
        <end position="27"/>
    </location>
</feature>
<name>A0A916RK31_9BACI</name>
<evidence type="ECO:0000313" key="2">
    <source>
        <dbReference type="EMBL" id="GGA60358.1"/>
    </source>
</evidence>
<dbReference type="AlphaFoldDB" id="A0A916RK31"/>
<accession>A0A916RK31</accession>
<keyword evidence="1" id="KW-0472">Membrane</keyword>
<keyword evidence="1" id="KW-0812">Transmembrane</keyword>
<gene>
    <name evidence="2" type="ORF">GCM10008025_00460</name>
</gene>
<comment type="caution">
    <text evidence="2">The sequence shown here is derived from an EMBL/GenBank/DDBJ whole genome shotgun (WGS) entry which is preliminary data.</text>
</comment>
<keyword evidence="1" id="KW-1133">Transmembrane helix</keyword>
<protein>
    <submittedName>
        <fullName evidence="2">Uncharacterized protein</fullName>
    </submittedName>
</protein>
<keyword evidence="3" id="KW-1185">Reference proteome</keyword>